<accession>A0ABV9F1T1</accession>
<name>A0ABV9F1T1_9SPHN</name>
<keyword evidence="2" id="KW-1185">Reference proteome</keyword>
<reference evidence="2" key="1">
    <citation type="journal article" date="2019" name="Int. J. Syst. Evol. Microbiol.">
        <title>The Global Catalogue of Microorganisms (GCM) 10K type strain sequencing project: providing services to taxonomists for standard genome sequencing and annotation.</title>
        <authorList>
            <consortium name="The Broad Institute Genomics Platform"/>
            <consortium name="The Broad Institute Genome Sequencing Center for Infectious Disease"/>
            <person name="Wu L."/>
            <person name="Ma J."/>
        </authorList>
    </citation>
    <scope>NUCLEOTIDE SEQUENCE [LARGE SCALE GENOMIC DNA]</scope>
    <source>
        <strain evidence="2">NBRC 103632</strain>
    </source>
</reference>
<evidence type="ECO:0000313" key="1">
    <source>
        <dbReference type="EMBL" id="MFC4594865.1"/>
    </source>
</evidence>
<sequence>MSRVIHIDQSPSAIEALCAKHMFRMSTVEPLLSGGSRVVLLDPRDAEALRVIMKHKLILGEVKRSPSHIARQLPPNGSRR</sequence>
<protein>
    <submittedName>
        <fullName evidence="1">Uncharacterized protein</fullName>
    </submittedName>
</protein>
<dbReference type="Proteomes" id="UP001595957">
    <property type="component" value="Unassembled WGS sequence"/>
</dbReference>
<comment type="caution">
    <text evidence="1">The sequence shown here is derived from an EMBL/GenBank/DDBJ whole genome shotgun (WGS) entry which is preliminary data.</text>
</comment>
<evidence type="ECO:0000313" key="2">
    <source>
        <dbReference type="Proteomes" id="UP001595957"/>
    </source>
</evidence>
<dbReference type="EMBL" id="JBHSFZ010000025">
    <property type="protein sequence ID" value="MFC4594865.1"/>
    <property type="molecule type" value="Genomic_DNA"/>
</dbReference>
<organism evidence="1 2">
    <name type="scientific">Sphingobium tyrosinilyticum</name>
    <dbReference type="NCBI Taxonomy" id="2715436"/>
    <lineage>
        <taxon>Bacteria</taxon>
        <taxon>Pseudomonadati</taxon>
        <taxon>Pseudomonadota</taxon>
        <taxon>Alphaproteobacteria</taxon>
        <taxon>Sphingomonadales</taxon>
        <taxon>Sphingomonadaceae</taxon>
        <taxon>Sphingobium</taxon>
    </lineage>
</organism>
<gene>
    <name evidence="1" type="ORF">ACFO3E_11780</name>
</gene>
<proteinExistence type="predicted"/>
<dbReference type="RefSeq" id="WP_066531253.1">
    <property type="nucleotide sequence ID" value="NZ_JBHSFZ010000025.1"/>
</dbReference>